<dbReference type="GO" id="GO:0005886">
    <property type="term" value="C:plasma membrane"/>
    <property type="evidence" value="ECO:0007669"/>
    <property type="project" value="UniProtKB-SubCell"/>
</dbReference>
<evidence type="ECO:0000313" key="12">
    <source>
        <dbReference type="EMBL" id="NNM72963.1"/>
    </source>
</evidence>
<evidence type="ECO:0000256" key="5">
    <source>
        <dbReference type="ARBA" id="ARBA00022679"/>
    </source>
</evidence>
<dbReference type="Pfam" id="PF04413">
    <property type="entry name" value="Glycos_transf_N"/>
    <property type="match status" value="1"/>
</dbReference>
<dbReference type="GO" id="GO:0009245">
    <property type="term" value="P:lipid A biosynthetic process"/>
    <property type="evidence" value="ECO:0007669"/>
    <property type="project" value="TreeGrafter"/>
</dbReference>
<comment type="function">
    <text evidence="1 10">Involved in lipopolysaccharide (LPS) biosynthesis. Catalyzes the transfer of 3-deoxy-D-manno-octulosonate (Kdo) residue(s) from CMP-Kdo to lipid IV(A), the tetraacyldisaccharide-1,4'-bisphosphate precursor of lipid A.</text>
</comment>
<evidence type="ECO:0000256" key="3">
    <source>
        <dbReference type="ARBA" id="ARBA00012621"/>
    </source>
</evidence>
<dbReference type="GO" id="GO:0043842">
    <property type="term" value="F:Kdo transferase activity"/>
    <property type="evidence" value="ECO:0007669"/>
    <property type="project" value="UniProtKB-EC"/>
</dbReference>
<evidence type="ECO:0000259" key="11">
    <source>
        <dbReference type="Pfam" id="PF04413"/>
    </source>
</evidence>
<dbReference type="Proteomes" id="UP000564885">
    <property type="component" value="Unassembled WGS sequence"/>
</dbReference>
<evidence type="ECO:0000256" key="10">
    <source>
        <dbReference type="RuleBase" id="RU365103"/>
    </source>
</evidence>
<dbReference type="PANTHER" id="PTHR42755:SF1">
    <property type="entry name" value="3-DEOXY-D-MANNO-OCTULOSONIC ACID TRANSFERASE, MITOCHONDRIAL-RELATED"/>
    <property type="match status" value="1"/>
</dbReference>
<dbReference type="Gene3D" id="3.40.50.11720">
    <property type="entry name" value="3-Deoxy-D-manno-octulosonic-acid transferase, N-terminal domain"/>
    <property type="match status" value="1"/>
</dbReference>
<dbReference type="GO" id="GO:0009244">
    <property type="term" value="P:lipopolysaccharide core region biosynthetic process"/>
    <property type="evidence" value="ECO:0007669"/>
    <property type="project" value="UniProtKB-UniRule"/>
</dbReference>
<keyword evidence="5 10" id="KW-0808">Transferase</keyword>
<reference evidence="12 13" key="1">
    <citation type="submission" date="2020-04" db="EMBL/GenBank/DDBJ databases">
        <title>Enterovirga sp. isolate from soil.</title>
        <authorList>
            <person name="Chea S."/>
            <person name="Kim D.-U."/>
        </authorList>
    </citation>
    <scope>NUCLEOTIDE SEQUENCE [LARGE SCALE GENOMIC DNA]</scope>
    <source>
        <strain evidence="12 13">DB1703</strain>
    </source>
</reference>
<evidence type="ECO:0000256" key="9">
    <source>
        <dbReference type="PIRSR" id="PIRSR639901-2"/>
    </source>
</evidence>
<comment type="similarity">
    <text evidence="10">Belongs to the glycosyltransferase group 1 family.</text>
</comment>
<gene>
    <name evidence="12" type="ORF">HJG44_11295</name>
</gene>
<keyword evidence="10" id="KW-0472">Membrane</keyword>
<dbReference type="InterPro" id="IPR039901">
    <property type="entry name" value="Kdotransferase"/>
</dbReference>
<organism evidence="12 13">
    <name type="scientific">Enterovirga aerilata</name>
    <dbReference type="NCBI Taxonomy" id="2730920"/>
    <lineage>
        <taxon>Bacteria</taxon>
        <taxon>Pseudomonadati</taxon>
        <taxon>Pseudomonadota</taxon>
        <taxon>Alphaproteobacteria</taxon>
        <taxon>Hyphomicrobiales</taxon>
        <taxon>Methylobacteriaceae</taxon>
        <taxon>Enterovirga</taxon>
    </lineage>
</organism>
<name>A0A849IGB8_9HYPH</name>
<dbReference type="EMBL" id="JABEPP010000003">
    <property type="protein sequence ID" value="NNM72963.1"/>
    <property type="molecule type" value="Genomic_DNA"/>
</dbReference>
<evidence type="ECO:0000256" key="7">
    <source>
        <dbReference type="ARBA" id="ARBA00049183"/>
    </source>
</evidence>
<comment type="caution">
    <text evidence="12">The sequence shown here is derived from an EMBL/GenBank/DDBJ whole genome shotgun (WGS) entry which is preliminary data.</text>
</comment>
<comment type="catalytic activity">
    <reaction evidence="7 10">
        <text>lipid IVA (E. coli) + CMP-3-deoxy-beta-D-manno-octulosonate = alpha-Kdo-(2-&gt;6)-lipid IVA (E. coli) + CMP + H(+)</text>
        <dbReference type="Rhea" id="RHEA:28066"/>
        <dbReference type="ChEBI" id="CHEBI:15378"/>
        <dbReference type="ChEBI" id="CHEBI:58603"/>
        <dbReference type="ChEBI" id="CHEBI:60364"/>
        <dbReference type="ChEBI" id="CHEBI:60377"/>
        <dbReference type="ChEBI" id="CHEBI:85987"/>
        <dbReference type="EC" id="2.4.99.12"/>
    </reaction>
</comment>
<feature type="active site" description="Proton acceptor" evidence="8">
    <location>
        <position position="68"/>
    </location>
</feature>
<dbReference type="EC" id="2.4.99.12" evidence="3 10"/>
<evidence type="ECO:0000313" key="13">
    <source>
        <dbReference type="Proteomes" id="UP000564885"/>
    </source>
</evidence>
<sequence length="434" mass="45830">MIQRLPAPLLAYRAATALLGPAAAPAWLKARVRQGKEDEARLSERYGIPGRERPGGEIVWAHGASIGETMALLPVVGALVRRGVKVLVTSGTVTSAELLARRLPPGARHQFLPLDVPRYLRRFLAHWRPRLAIFAESEIWPNTVLELDRAGIPLALVNGRISARSFAGWLRAPRVARALFGRLTVCVAQSRADAERLAELGATIATISGNLKFDLPPPPADPAAVEHLAALSAGREIWMAASTHPGEEEAVFATHAAVAARRRNLLTILAPRHPERGSEIAGAARNAGLGAARRSLGSGPDEAADIYLVDTLGELGLFYRLAPLVFVGGTLAARGGQNPFEPARLGTAILHGPHTENFSEIFAALDQGGGAIGIEDAAGLGRAVATLLADGALTRDMARAAADTAASLGGALERTMQALGPYLPPPADPREAFW</sequence>
<evidence type="ECO:0000256" key="2">
    <source>
        <dbReference type="ARBA" id="ARBA00004713"/>
    </source>
</evidence>
<proteinExistence type="inferred from homology"/>
<feature type="site" description="Transition state stabilizer" evidence="9">
    <location>
        <position position="212"/>
    </location>
</feature>
<dbReference type="PANTHER" id="PTHR42755">
    <property type="entry name" value="3-DEOXY-MANNO-OCTULOSONATE CYTIDYLYLTRANSFERASE"/>
    <property type="match status" value="1"/>
</dbReference>
<keyword evidence="10" id="KW-1003">Cell membrane</keyword>
<keyword evidence="13" id="KW-1185">Reference proteome</keyword>
<evidence type="ECO:0000256" key="1">
    <source>
        <dbReference type="ARBA" id="ARBA00003394"/>
    </source>
</evidence>
<dbReference type="SUPFAM" id="SSF53756">
    <property type="entry name" value="UDP-Glycosyltransferase/glycogen phosphorylase"/>
    <property type="match status" value="1"/>
</dbReference>
<evidence type="ECO:0000256" key="6">
    <source>
        <dbReference type="ARBA" id="ARBA00031445"/>
    </source>
</evidence>
<protein>
    <recommendedName>
        <fullName evidence="4 10">3-deoxy-D-manno-octulosonic acid transferase</fullName>
        <shortName evidence="10">Kdo transferase</shortName>
        <ecNumber evidence="3 10">2.4.99.12</ecNumber>
    </recommendedName>
    <alternativeName>
        <fullName evidence="6 10">Lipid IV(A) 3-deoxy-D-manno-octulosonic acid transferase</fullName>
    </alternativeName>
</protein>
<comment type="subcellular location">
    <subcellularLocation>
        <location evidence="10">Cell membrane</location>
    </subcellularLocation>
</comment>
<keyword evidence="10" id="KW-0448">Lipopolysaccharide biosynthesis</keyword>
<accession>A0A849IGB8</accession>
<evidence type="ECO:0000256" key="4">
    <source>
        <dbReference type="ARBA" id="ARBA00019077"/>
    </source>
</evidence>
<dbReference type="Gene3D" id="3.40.50.2000">
    <property type="entry name" value="Glycogen Phosphorylase B"/>
    <property type="match status" value="1"/>
</dbReference>
<comment type="pathway">
    <text evidence="2 10">Bacterial outer membrane biogenesis; LPS core biosynthesis.</text>
</comment>
<dbReference type="RefSeq" id="WP_171218470.1">
    <property type="nucleotide sequence ID" value="NZ_JABEPP010000003.1"/>
</dbReference>
<dbReference type="InterPro" id="IPR007507">
    <property type="entry name" value="Glycos_transf_N"/>
</dbReference>
<dbReference type="AlphaFoldDB" id="A0A849IGB8"/>
<dbReference type="UniPathway" id="UPA00958"/>
<feature type="domain" description="3-deoxy-D-manno-octulosonic-acid transferase N-terminal" evidence="11">
    <location>
        <begin position="41"/>
        <end position="214"/>
    </location>
</feature>
<dbReference type="InterPro" id="IPR038107">
    <property type="entry name" value="Glycos_transf_N_sf"/>
</dbReference>
<feature type="site" description="Transition state stabilizer" evidence="9">
    <location>
        <position position="136"/>
    </location>
</feature>
<evidence type="ECO:0000256" key="8">
    <source>
        <dbReference type="PIRSR" id="PIRSR639901-1"/>
    </source>
</evidence>